<feature type="compositionally biased region" description="Basic and acidic residues" evidence="1">
    <location>
        <begin position="806"/>
        <end position="818"/>
    </location>
</feature>
<feature type="region of interest" description="Disordered" evidence="1">
    <location>
        <begin position="806"/>
        <end position="841"/>
    </location>
</feature>
<evidence type="ECO:0008006" key="4">
    <source>
        <dbReference type="Google" id="ProtNLM"/>
    </source>
</evidence>
<dbReference type="OMA" id="FNNYRFR"/>
<organism evidence="2 3">
    <name type="scientific">Plasmodium gonderi</name>
    <dbReference type="NCBI Taxonomy" id="77519"/>
    <lineage>
        <taxon>Eukaryota</taxon>
        <taxon>Sar</taxon>
        <taxon>Alveolata</taxon>
        <taxon>Apicomplexa</taxon>
        <taxon>Aconoidasida</taxon>
        <taxon>Haemosporida</taxon>
        <taxon>Plasmodiidae</taxon>
        <taxon>Plasmodium</taxon>
        <taxon>Plasmodium (Plasmodium)</taxon>
    </lineage>
</organism>
<gene>
    <name evidence="2" type="ORF">PGO_010310</name>
</gene>
<dbReference type="Proteomes" id="UP000195521">
    <property type="component" value="Unassembled WGS sequence"/>
</dbReference>
<evidence type="ECO:0000256" key="1">
    <source>
        <dbReference type="SAM" id="MobiDB-lite"/>
    </source>
</evidence>
<feature type="region of interest" description="Disordered" evidence="1">
    <location>
        <begin position="913"/>
        <end position="971"/>
    </location>
</feature>
<dbReference type="GO" id="GO:0004722">
    <property type="term" value="F:protein serine/threonine phosphatase activity"/>
    <property type="evidence" value="ECO:0007669"/>
    <property type="project" value="TreeGrafter"/>
</dbReference>
<dbReference type="EMBL" id="BDQF01000001">
    <property type="protein sequence ID" value="GAW78887.1"/>
    <property type="molecule type" value="Genomic_DNA"/>
</dbReference>
<feature type="compositionally biased region" description="Basic and acidic residues" evidence="1">
    <location>
        <begin position="916"/>
        <end position="965"/>
    </location>
</feature>
<evidence type="ECO:0000313" key="2">
    <source>
        <dbReference type="EMBL" id="GAW78887.1"/>
    </source>
</evidence>
<dbReference type="OrthoDB" id="10266364at2759"/>
<dbReference type="GeneID" id="39745581"/>
<sequence>MKQLLKKCLSDSSVDHVISVEEGLFQTCKMIVGLGDDVDELNCMQNGNIENDFLCMPDNYAKKNCVEGLRMSGSNGGKFECMVNLNEYCENNFNKMFNIEYIDLPLLFYETIFLNFFSSFMDRRKDKEKEEICWEDNIYIMHKLYQKLESQKYILLHKAKSIPNQKKKKKNLNYKNGDAYLCSDNIIAIADGVSSIKYSGINVSNFSNELLKKCLNLYIHRSVNNKLFEEQNRVIFNQHSVKYKTEEMLKPIVCRSACSSNFLGASTLLISSMEKEKLHVCTIGDCQMLILRFKSNFLIDKCIREVHLKIESNEDMSHSTKRESDVMDTLDDEKYGYTQNEIPYEQTDDYTLNPDQQISDKLISSQHSSNSMKCNSKKNDPFITPLVSNSKKGIAHDNMKDDKFKLKKLYSQRKKMHNNNAFKNISADMVKTSNCDYITLYMEEELSEDIYEDFEEYLGENNYKIGNLLFVIKDEDVPPVSDITSETITEHNLNLKFDPNFSQNCSHTTENNISENFNQPISTQTTMDESGYRNLLNFFDMDRTDISAIERERKNEKNVFKKYNEGNLEIMTENVETCLDEENSQKCTNINQFNNYRFRYFDHERNYFDIIYKSKIQQHYFNCPYQITFMPTNLKSNVQNNKNTQNSTKSKVKMNTYNDIISKCLRYCEYSIIDIKTNDVIISGSDGLFDNLYDDDIMEILFNNFYIVKCNKFISLKKVINFYDEFRKTLNRINRMISNNWKKGNVSKCVFKGNTSQSDNINVKIDQCGGEIISEETSTTNRGVTSSNRNSEVNLEILKKREKTDKFNDDKECEHKSEVNYSEGKNVESDTLNDASNDGDGKIADLLSRKVNTYDYLDRHGLDGSVYENIFDDKKNKENGDNTFSSKKHKNNIDTAMLKLKFQSKMKSMFSMRTNNKHEITAKNREKSDKKLERSLKKSEKNQKKGEKSQKKGEKSQKKGEKNGNVEENDDNEHKIISYIVKNDSSKSFVKNKTIDYDEHSSNQSEQTEQSEHSAQFIYENGEGSNVRENLKNKQSWEKFTECDEAYSEDLNLYNSDKSMKICSSNEWKGLGNITHNKGDKNLKTNETVFCAVNAHSNDPHVMERKRTTEIIKKDLISGVRRENFHTEDIYITEQNILTEIPDLNSYFKDGVGGEKNEKKKIKKKLFIQGKIDCGILLYEPNDFVLFDESNNIYLNTKKACNELAELASILANQEMNKTLLRKRRKKYNAENINTNMKEEKRNPESTLTCEVKGEYENDKPSSKYSLSSTHEKETQLFDKVNYDDMKSNKSNDKIILTPISQFIFDKYNKYFNMGKPDDITVILSVVKENKYNL</sequence>
<protein>
    <recommendedName>
        <fullName evidence="4">PPM-type phosphatase domain-containing protein</fullName>
    </recommendedName>
</protein>
<accession>A0A1Y1JCF4</accession>
<dbReference type="InterPro" id="IPR036457">
    <property type="entry name" value="PPM-type-like_dom_sf"/>
</dbReference>
<keyword evidence="3" id="KW-1185">Reference proteome</keyword>
<reference evidence="3" key="1">
    <citation type="submission" date="2017-04" db="EMBL/GenBank/DDBJ databases">
        <title>Plasmodium gonderi genome.</title>
        <authorList>
            <person name="Arisue N."/>
            <person name="Honma H."/>
            <person name="Kawai S."/>
            <person name="Tougan T."/>
            <person name="Tanabe K."/>
            <person name="Horii T."/>
        </authorList>
    </citation>
    <scope>NUCLEOTIDE SEQUENCE [LARGE SCALE GENOMIC DNA]</scope>
    <source>
        <strain evidence="3">ATCC 30045</strain>
    </source>
</reference>
<name>A0A1Y1JCF4_PLAGO</name>
<dbReference type="SUPFAM" id="SSF81606">
    <property type="entry name" value="PP2C-like"/>
    <property type="match status" value="1"/>
</dbReference>
<evidence type="ECO:0000313" key="3">
    <source>
        <dbReference type="Proteomes" id="UP000195521"/>
    </source>
</evidence>
<comment type="caution">
    <text evidence="2">The sequence shown here is derived from an EMBL/GenBank/DDBJ whole genome shotgun (WGS) entry which is preliminary data.</text>
</comment>
<dbReference type="PANTHER" id="PTHR12320">
    <property type="entry name" value="PROTEIN PHOSPHATASE 2C"/>
    <property type="match status" value="1"/>
</dbReference>
<dbReference type="PANTHER" id="PTHR12320:SF1">
    <property type="entry name" value="PROTEIN PHOSPHATASE PTC7 HOMOLOG"/>
    <property type="match status" value="1"/>
</dbReference>
<dbReference type="InterPro" id="IPR039123">
    <property type="entry name" value="PPTC7"/>
</dbReference>
<proteinExistence type="predicted"/>
<dbReference type="RefSeq" id="XP_028541476.1">
    <property type="nucleotide sequence ID" value="XM_028685675.1"/>
</dbReference>